<evidence type="ECO:0000313" key="1">
    <source>
        <dbReference type="Proteomes" id="UP000694844"/>
    </source>
</evidence>
<dbReference type="InterPro" id="IPR011042">
    <property type="entry name" value="6-blade_b-propeller_TolB-like"/>
</dbReference>
<accession>A0A8B8E7W0</accession>
<keyword evidence="1" id="KW-1185">Reference proteome</keyword>
<gene>
    <name evidence="2" type="primary">LOC111132690</name>
</gene>
<name>A0A8B8E7W0_CRAVI</name>
<dbReference type="SUPFAM" id="SSF63829">
    <property type="entry name" value="Calcium-dependent phosphotriesterase"/>
    <property type="match status" value="1"/>
</dbReference>
<dbReference type="KEGG" id="cvn:111132690"/>
<sequence>MAEKEEEFPLGTPQEHALMCEKHALMPIDVKCEDCEEDVKKITVTETDSFQWRDKLISVLKAMNEGTCLIADDESPYIEQVSKSGKIEKRFSVNINDVCVIHNNEVYITDIYNKSISRLSPSGSVSPVFGTDPQEPWGICQTMDSDLLVTLTDAETDDLYQLNSDSRRLVRHVTLTGDVIREYEYQEDGQTRLFTLPVRVRQNGNTDICVINWTSDTTGELIILSFSGCLKSVYPEQGQRDHVLLTDVVCDSHYNIIVGEVFSSTIQLLSPEGMFLTNLVTKNENNYPTAISLKNSTLWIGDFNGCIKVYQYK</sequence>
<dbReference type="Proteomes" id="UP000694844">
    <property type="component" value="Chromosome 5"/>
</dbReference>
<dbReference type="OrthoDB" id="6136419at2759"/>
<protein>
    <submittedName>
        <fullName evidence="2">Uncharacterized protein LOC111132690</fullName>
    </submittedName>
</protein>
<dbReference type="GeneID" id="111132690"/>
<proteinExistence type="predicted"/>
<reference evidence="2" key="1">
    <citation type="submission" date="2025-08" db="UniProtKB">
        <authorList>
            <consortium name="RefSeq"/>
        </authorList>
    </citation>
    <scope>IDENTIFICATION</scope>
    <source>
        <tissue evidence="2">Whole sample</tissue>
    </source>
</reference>
<evidence type="ECO:0000313" key="2">
    <source>
        <dbReference type="RefSeq" id="XP_022336225.1"/>
    </source>
</evidence>
<dbReference type="RefSeq" id="XP_022336225.1">
    <property type="nucleotide sequence ID" value="XM_022480517.1"/>
</dbReference>
<dbReference type="Gene3D" id="2.120.10.30">
    <property type="entry name" value="TolB, C-terminal domain"/>
    <property type="match status" value="1"/>
</dbReference>
<dbReference type="AlphaFoldDB" id="A0A8B8E7W0"/>
<organism evidence="1 2">
    <name type="scientific">Crassostrea virginica</name>
    <name type="common">Eastern oyster</name>
    <dbReference type="NCBI Taxonomy" id="6565"/>
    <lineage>
        <taxon>Eukaryota</taxon>
        <taxon>Metazoa</taxon>
        <taxon>Spiralia</taxon>
        <taxon>Lophotrochozoa</taxon>
        <taxon>Mollusca</taxon>
        <taxon>Bivalvia</taxon>
        <taxon>Autobranchia</taxon>
        <taxon>Pteriomorphia</taxon>
        <taxon>Ostreida</taxon>
        <taxon>Ostreoidea</taxon>
        <taxon>Ostreidae</taxon>
        <taxon>Crassostrea</taxon>
    </lineage>
</organism>